<dbReference type="EMBL" id="KZ805391">
    <property type="protein sequence ID" value="PVH99503.1"/>
    <property type="molecule type" value="Genomic_DNA"/>
</dbReference>
<protein>
    <submittedName>
        <fullName evidence="2">Uncharacterized protein</fullName>
    </submittedName>
</protein>
<sequence>MSTPLRCHSYTAHILTQLHVQSGFWYTLAAVPLAWGLYAVSRSDDPNAAPLLTRLIDKYTEAQEKWTARNDLHVRMIEKAGSDRVLFMNSAPDEHVPVRFPESLTDCAPYNVPAGSQVNVQKVLEKYRRENNEDNERKLEALRNGTINSEQPFQRFSPN</sequence>
<accession>A0A2V1DQ73</accession>
<dbReference type="PANTHER" id="PTHR42100:SF1">
    <property type="entry name" value="OXIDOREDUCTASE 178 KDA SUBUNIT, PUTATIVE (AFU_ORTHOLOGUE AFUA_8G04320)-RELATED"/>
    <property type="match status" value="1"/>
</dbReference>
<dbReference type="InterPro" id="IPR034444">
    <property type="entry name" value="Nuo17.8"/>
</dbReference>
<proteinExistence type="predicted"/>
<dbReference type="AlphaFoldDB" id="A0A2V1DQ73"/>
<dbReference type="PANTHER" id="PTHR42100">
    <property type="entry name" value="OXIDOREDUCTASE 178 KDA SUBUNIT, PUTATIVE (AFU_ORTHOLOGUE AFUA_8G04320)-RELATED"/>
    <property type="match status" value="1"/>
</dbReference>
<evidence type="ECO:0000313" key="2">
    <source>
        <dbReference type="EMBL" id="PVH99503.1"/>
    </source>
</evidence>
<feature type="compositionally biased region" description="Polar residues" evidence="1">
    <location>
        <begin position="145"/>
        <end position="159"/>
    </location>
</feature>
<keyword evidence="3" id="KW-1185">Reference proteome</keyword>
<dbReference type="Proteomes" id="UP000244855">
    <property type="component" value="Unassembled WGS sequence"/>
</dbReference>
<organism evidence="2 3">
    <name type="scientific">Periconia macrospinosa</name>
    <dbReference type="NCBI Taxonomy" id="97972"/>
    <lineage>
        <taxon>Eukaryota</taxon>
        <taxon>Fungi</taxon>
        <taxon>Dikarya</taxon>
        <taxon>Ascomycota</taxon>
        <taxon>Pezizomycotina</taxon>
        <taxon>Dothideomycetes</taxon>
        <taxon>Pleosporomycetidae</taxon>
        <taxon>Pleosporales</taxon>
        <taxon>Massarineae</taxon>
        <taxon>Periconiaceae</taxon>
        <taxon>Periconia</taxon>
    </lineage>
</organism>
<feature type="region of interest" description="Disordered" evidence="1">
    <location>
        <begin position="128"/>
        <end position="159"/>
    </location>
</feature>
<dbReference type="STRING" id="97972.A0A2V1DQ73"/>
<gene>
    <name evidence="2" type="ORF">DM02DRAFT_615017</name>
</gene>
<evidence type="ECO:0000256" key="1">
    <source>
        <dbReference type="SAM" id="MobiDB-lite"/>
    </source>
</evidence>
<dbReference type="OrthoDB" id="2120038at2759"/>
<evidence type="ECO:0000313" key="3">
    <source>
        <dbReference type="Proteomes" id="UP000244855"/>
    </source>
</evidence>
<name>A0A2V1DQ73_9PLEO</name>
<reference evidence="2 3" key="1">
    <citation type="journal article" date="2018" name="Sci. Rep.">
        <title>Comparative genomics provides insights into the lifestyle and reveals functional heterogeneity of dark septate endophytic fungi.</title>
        <authorList>
            <person name="Knapp D.G."/>
            <person name="Nemeth J.B."/>
            <person name="Barry K."/>
            <person name="Hainaut M."/>
            <person name="Henrissat B."/>
            <person name="Johnson J."/>
            <person name="Kuo A."/>
            <person name="Lim J.H.P."/>
            <person name="Lipzen A."/>
            <person name="Nolan M."/>
            <person name="Ohm R.A."/>
            <person name="Tamas L."/>
            <person name="Grigoriev I.V."/>
            <person name="Spatafora J.W."/>
            <person name="Nagy L.G."/>
            <person name="Kovacs G.M."/>
        </authorList>
    </citation>
    <scope>NUCLEOTIDE SEQUENCE [LARGE SCALE GENOMIC DNA]</scope>
    <source>
        <strain evidence="2 3">DSE2036</strain>
    </source>
</reference>
<dbReference type="GO" id="GO:0005739">
    <property type="term" value="C:mitochondrion"/>
    <property type="evidence" value="ECO:0007669"/>
    <property type="project" value="InterPro"/>
</dbReference>
<feature type="compositionally biased region" description="Basic and acidic residues" evidence="1">
    <location>
        <begin position="128"/>
        <end position="141"/>
    </location>
</feature>